<dbReference type="RefSeq" id="WP_154306298.1">
    <property type="nucleotide sequence ID" value="NZ_WKKI01000003.1"/>
</dbReference>
<name>A0A7X2LZ00_9BACI</name>
<dbReference type="EMBL" id="WKKI01000003">
    <property type="protein sequence ID" value="MRX71164.1"/>
    <property type="molecule type" value="Genomic_DNA"/>
</dbReference>
<gene>
    <name evidence="1" type="ORF">GJU40_03130</name>
</gene>
<dbReference type="AlphaFoldDB" id="A0A7X2LZ00"/>
<dbReference type="InterPro" id="IPR021637">
    <property type="entry name" value="DUF3243"/>
</dbReference>
<dbReference type="Gene3D" id="1.10.760.20">
    <property type="entry name" value="Protein of unknown function DUF3243"/>
    <property type="match status" value="1"/>
</dbReference>
<organism evidence="1 2">
    <name type="scientific">Metabacillus lacus</name>
    <dbReference type="NCBI Taxonomy" id="1983721"/>
    <lineage>
        <taxon>Bacteria</taxon>
        <taxon>Bacillati</taxon>
        <taxon>Bacillota</taxon>
        <taxon>Bacilli</taxon>
        <taxon>Bacillales</taxon>
        <taxon>Bacillaceae</taxon>
        <taxon>Metabacillus</taxon>
    </lineage>
</organism>
<dbReference type="OrthoDB" id="2418090at2"/>
<protein>
    <submittedName>
        <fullName evidence="1">DUF3243 family protein</fullName>
    </submittedName>
</protein>
<dbReference type="Proteomes" id="UP000448867">
    <property type="component" value="Unassembled WGS sequence"/>
</dbReference>
<evidence type="ECO:0000313" key="2">
    <source>
        <dbReference type="Proteomes" id="UP000448867"/>
    </source>
</evidence>
<reference evidence="1 2" key="1">
    <citation type="submission" date="2019-11" db="EMBL/GenBank/DDBJ databases">
        <title>Bacillus lacus genome.</title>
        <authorList>
            <person name="Allen C.J."/>
            <person name="Newman J.D."/>
        </authorList>
    </citation>
    <scope>NUCLEOTIDE SEQUENCE [LARGE SCALE GENOMIC DNA]</scope>
    <source>
        <strain evidence="1 2">KCTC 33946</strain>
    </source>
</reference>
<proteinExistence type="predicted"/>
<dbReference type="Pfam" id="PF11588">
    <property type="entry name" value="DUF3243"/>
    <property type="match status" value="1"/>
</dbReference>
<comment type="caution">
    <text evidence="1">The sequence shown here is derived from an EMBL/GenBank/DDBJ whole genome shotgun (WGS) entry which is preliminary data.</text>
</comment>
<sequence>MANNEHVVNQNGEVDNSKVENVMDRMGNEKQEEILQNFDNFKSYLNEKVELGKKLGMGEEQLAKTAEKVAGYLSSNVEPKNREEKLLQELWRTGDKDQQHALAHMLVRMVEKEG</sequence>
<accession>A0A7X2LZ00</accession>
<evidence type="ECO:0000313" key="1">
    <source>
        <dbReference type="EMBL" id="MRX71164.1"/>
    </source>
</evidence>
<keyword evidence="2" id="KW-1185">Reference proteome</keyword>
<dbReference type="InterPro" id="IPR038292">
    <property type="entry name" value="YmfJ/YflH_sf"/>
</dbReference>